<sequence>MRSEPCQRLQSTLRERAKDSPRIRRIVCFNLGPVRNISESPEGHDRVFKYLAAVTTAETLVEVYEGTESPPLPVVIFAQDEHYDEVDKQILICICPCIRAIPYSRAFLLTDQHTLIIDGSAPNDGLCSPAFEAIARSGDPSHRPGAIIATDITLDGDVGELNGRYQPTPEVLQMLEEYDLCNFADTRLDESVLDLLEDKSLKRRICIEDDPVETMRLMRRRAKIEKGFWLSQSLARCQDFRDVDNAFILRPGAPIDFKLPDIHGRKCVVWKAPTDSVGMSRYEYGMELRWFGYEMLAWLNLAHFDSRMLLRQSEDRPAPKVEIVAEDKDYTRYDKEFEKMLDPDITIAKDLEAFESSELPPAILGPAIFRNDEDVGKFLWKRLTTPWAVELLEQYVTCNFQDVEITDDWMPDLGALSLWDMELYVKRKEL</sequence>
<gene>
    <name evidence="1" type="ORF">BU26DRAFT_507021</name>
</gene>
<evidence type="ECO:0000313" key="2">
    <source>
        <dbReference type="Proteomes" id="UP000800094"/>
    </source>
</evidence>
<evidence type="ECO:0000313" key="1">
    <source>
        <dbReference type="EMBL" id="KAF2246415.1"/>
    </source>
</evidence>
<dbReference type="GeneID" id="54580297"/>
<organism evidence="1 2">
    <name type="scientific">Trematosphaeria pertusa</name>
    <dbReference type="NCBI Taxonomy" id="390896"/>
    <lineage>
        <taxon>Eukaryota</taxon>
        <taxon>Fungi</taxon>
        <taxon>Dikarya</taxon>
        <taxon>Ascomycota</taxon>
        <taxon>Pezizomycotina</taxon>
        <taxon>Dothideomycetes</taxon>
        <taxon>Pleosporomycetidae</taxon>
        <taxon>Pleosporales</taxon>
        <taxon>Massarineae</taxon>
        <taxon>Trematosphaeriaceae</taxon>
        <taxon>Trematosphaeria</taxon>
    </lineage>
</organism>
<dbReference type="Proteomes" id="UP000800094">
    <property type="component" value="Unassembled WGS sequence"/>
</dbReference>
<dbReference type="EMBL" id="ML987198">
    <property type="protein sequence ID" value="KAF2246415.1"/>
    <property type="molecule type" value="Genomic_DNA"/>
</dbReference>
<reference evidence="1" key="1">
    <citation type="journal article" date="2020" name="Stud. Mycol.">
        <title>101 Dothideomycetes genomes: a test case for predicting lifestyles and emergence of pathogens.</title>
        <authorList>
            <person name="Haridas S."/>
            <person name="Albert R."/>
            <person name="Binder M."/>
            <person name="Bloem J."/>
            <person name="Labutti K."/>
            <person name="Salamov A."/>
            <person name="Andreopoulos B."/>
            <person name="Baker S."/>
            <person name="Barry K."/>
            <person name="Bills G."/>
            <person name="Bluhm B."/>
            <person name="Cannon C."/>
            <person name="Castanera R."/>
            <person name="Culley D."/>
            <person name="Daum C."/>
            <person name="Ezra D."/>
            <person name="Gonzalez J."/>
            <person name="Henrissat B."/>
            <person name="Kuo A."/>
            <person name="Liang C."/>
            <person name="Lipzen A."/>
            <person name="Lutzoni F."/>
            <person name="Magnuson J."/>
            <person name="Mondo S."/>
            <person name="Nolan M."/>
            <person name="Ohm R."/>
            <person name="Pangilinan J."/>
            <person name="Park H.-J."/>
            <person name="Ramirez L."/>
            <person name="Alfaro M."/>
            <person name="Sun H."/>
            <person name="Tritt A."/>
            <person name="Yoshinaga Y."/>
            <person name="Zwiers L.-H."/>
            <person name="Turgeon B."/>
            <person name="Goodwin S."/>
            <person name="Spatafora J."/>
            <person name="Crous P."/>
            <person name="Grigoriev I."/>
        </authorList>
    </citation>
    <scope>NUCLEOTIDE SEQUENCE</scope>
    <source>
        <strain evidence="1">CBS 122368</strain>
    </source>
</reference>
<keyword evidence="2" id="KW-1185">Reference proteome</keyword>
<protein>
    <submittedName>
        <fullName evidence="1">Uncharacterized protein</fullName>
    </submittedName>
</protein>
<dbReference type="PANTHER" id="PTHR42080:SF1">
    <property type="entry name" value="SRR1-LIKE DOMAIN-CONTAINING PROTEIN"/>
    <property type="match status" value="1"/>
</dbReference>
<dbReference type="RefSeq" id="XP_033681419.1">
    <property type="nucleotide sequence ID" value="XM_033826967.1"/>
</dbReference>
<dbReference type="AlphaFoldDB" id="A0A6A6I7A7"/>
<accession>A0A6A6I7A7</accession>
<name>A0A6A6I7A7_9PLEO</name>
<dbReference type="PANTHER" id="PTHR42080">
    <property type="entry name" value="SRR1 DOMAIN-CONTAINING PROTEIN"/>
    <property type="match status" value="1"/>
</dbReference>
<proteinExistence type="predicted"/>